<organism evidence="2 3">
    <name type="scientific">Adlercreutzia equolifaciens subsp. celatus DSM 18785</name>
    <dbReference type="NCBI Taxonomy" id="1121021"/>
    <lineage>
        <taxon>Bacteria</taxon>
        <taxon>Bacillati</taxon>
        <taxon>Actinomycetota</taxon>
        <taxon>Coriobacteriia</taxon>
        <taxon>Eggerthellales</taxon>
        <taxon>Eggerthellaceae</taxon>
        <taxon>Adlercreutzia</taxon>
    </lineage>
</organism>
<evidence type="ECO:0000313" key="2">
    <source>
        <dbReference type="EMBL" id="RNL37737.1"/>
    </source>
</evidence>
<dbReference type="InterPro" id="IPR052698">
    <property type="entry name" value="MoCofactor_Util/Proc"/>
</dbReference>
<accession>A0A3N0AS97</accession>
<evidence type="ECO:0000313" key="3">
    <source>
        <dbReference type="Proteomes" id="UP000278327"/>
    </source>
</evidence>
<dbReference type="RefSeq" id="WP_117284195.1">
    <property type="nucleotide sequence ID" value="NZ_JAMTCE010000013.1"/>
</dbReference>
<dbReference type="Pfam" id="PF13478">
    <property type="entry name" value="XdhC_C"/>
    <property type="match status" value="1"/>
</dbReference>
<protein>
    <submittedName>
        <fullName evidence="2">Xanthine dehydrogenase</fullName>
    </submittedName>
</protein>
<dbReference type="Gene3D" id="3.40.50.720">
    <property type="entry name" value="NAD(P)-binding Rossmann-like Domain"/>
    <property type="match status" value="1"/>
</dbReference>
<sequence length="330" mass="36198">MKRETIETIVADLRAGRVPELAVEDFPAFSEEATAGDAHIGPATLEAIAATLTEADIPTFERALRAMDEGDLAWLGFKVVYDGAAAQGNVDNEVTKKYGEQGSADRELLVFFCNDAKEIVASRELSPRDIFQAKDVTRGPSMHNDQFDGLTWASEPLFGKVRVWLLGASDAAVEVAQLADHVGFHVVAVDYDPAFLNEERFPTAERIMLHGGNFDELANMPGRPEDYVCVLTRGHMFDPESCVWALQNGVHYVGMMGCAGKNSTVHDLVINAGISESDWDRVKRPIGLSFGAKTPAELAIAIVGELVDVRYKQRYSEEAQARHEKSLGRE</sequence>
<name>A0A3N0AS97_9ACTN</name>
<dbReference type="PANTHER" id="PTHR30388">
    <property type="entry name" value="ALDEHYDE OXIDOREDUCTASE MOLYBDENUM COFACTOR ASSEMBLY PROTEIN"/>
    <property type="match status" value="1"/>
</dbReference>
<reference evidence="2 3" key="1">
    <citation type="journal article" date="2019" name="Microbiol. Resour. Announc.">
        <title>Draft Genome Sequences of Type Strains of Gordonibacter faecihominis, Paraeggerthella hongkongensis, Parvibacter caecicola,Slackia equolifaciens, Slackia faecicanis, and Slackia isoflavoniconvertens.</title>
        <authorList>
            <person name="Danylec N."/>
            <person name="Stoll D.A."/>
            <person name="Dotsch A."/>
            <person name="Huch M."/>
        </authorList>
    </citation>
    <scope>NUCLEOTIDE SEQUENCE [LARGE SCALE GENOMIC DNA]</scope>
    <source>
        <strain evidence="2 3">DSM 18785</strain>
    </source>
</reference>
<evidence type="ECO:0000259" key="1">
    <source>
        <dbReference type="Pfam" id="PF13478"/>
    </source>
</evidence>
<dbReference type="PANTHER" id="PTHR30388:SF6">
    <property type="entry name" value="XANTHINE DEHYDROGENASE SUBUNIT A-RELATED"/>
    <property type="match status" value="1"/>
</dbReference>
<dbReference type="AlphaFoldDB" id="A0A3N0AS97"/>
<dbReference type="InterPro" id="IPR027051">
    <property type="entry name" value="XdhC_Rossmann_dom"/>
</dbReference>
<proteinExistence type="predicted"/>
<gene>
    <name evidence="2" type="ORF">DMP10_07025</name>
</gene>
<comment type="caution">
    <text evidence="2">The sequence shown here is derived from an EMBL/GenBank/DDBJ whole genome shotgun (WGS) entry which is preliminary data.</text>
</comment>
<keyword evidence="3" id="KW-1185">Reference proteome</keyword>
<feature type="domain" description="XdhC Rossmann" evidence="1">
    <location>
        <begin position="163"/>
        <end position="306"/>
    </location>
</feature>
<dbReference type="Proteomes" id="UP000278327">
    <property type="component" value="Unassembled WGS sequence"/>
</dbReference>
<dbReference type="EMBL" id="QICA01000010">
    <property type="protein sequence ID" value="RNL37737.1"/>
    <property type="molecule type" value="Genomic_DNA"/>
</dbReference>